<dbReference type="PANTHER" id="PTHR43451">
    <property type="entry name" value="ACETYLTRANSFERASE (GNAT) FAMILY PROTEIN"/>
    <property type="match status" value="1"/>
</dbReference>
<keyword evidence="2" id="KW-0808">Transferase</keyword>
<feature type="domain" description="N-acetyltransferase" evidence="1">
    <location>
        <begin position="1"/>
        <end position="149"/>
    </location>
</feature>
<name>A0A3S3LRK6_9LACT</name>
<dbReference type="PROSITE" id="PS51186">
    <property type="entry name" value="GNAT"/>
    <property type="match status" value="1"/>
</dbReference>
<dbReference type="SUPFAM" id="SSF55729">
    <property type="entry name" value="Acyl-CoA N-acyltransferases (Nat)"/>
    <property type="match status" value="1"/>
</dbReference>
<evidence type="ECO:0000313" key="3">
    <source>
        <dbReference type="Proteomes" id="UP000285859"/>
    </source>
</evidence>
<dbReference type="RefSeq" id="WP_057719887.1">
    <property type="nucleotide sequence ID" value="NZ_CP070382.1"/>
</dbReference>
<sequence>MLIRNYESKDLDEVINLFKNTIFEVNISDYTLEQIKAWVDVDTKLFDDNLGKTYARVISNHEQIVGFGNIDDKGYIDLFYVSADYQRQGVGQKLLNDLEKSSNYTSFMVNSSITAKPFFEKMGYKETKKNCVHLRGQDFVNFTLKKLLNKVDFI</sequence>
<dbReference type="InterPro" id="IPR000182">
    <property type="entry name" value="GNAT_dom"/>
</dbReference>
<accession>A0A3S3LRK6</accession>
<comment type="caution">
    <text evidence="2">The sequence shown here is derived from an EMBL/GenBank/DDBJ whole genome shotgun (WGS) entry which is preliminary data.</text>
</comment>
<dbReference type="Gene3D" id="3.40.630.30">
    <property type="match status" value="1"/>
</dbReference>
<proteinExistence type="predicted"/>
<dbReference type="AlphaFoldDB" id="A0A3S3LRK6"/>
<reference evidence="2 3" key="1">
    <citation type="submission" date="2019-01" db="EMBL/GenBank/DDBJ databases">
        <title>Whole genome sequence of Lactococcus lactis isolated from cow milk.</title>
        <authorList>
            <person name="Sundararaman A."/>
            <person name="Tamang J.-P."/>
            <person name="Halami P."/>
        </authorList>
    </citation>
    <scope>NUCLEOTIDE SEQUENCE [LARGE SCALE GENOMIC DNA]</scope>
    <source>
        <strain evidence="2 3">C2D</strain>
    </source>
</reference>
<protein>
    <submittedName>
        <fullName evidence="2">GNAT family N-acetyltransferase</fullName>
    </submittedName>
</protein>
<dbReference type="Pfam" id="PF13673">
    <property type="entry name" value="Acetyltransf_10"/>
    <property type="match status" value="1"/>
</dbReference>
<organism evidence="2 3">
    <name type="scientific">Lactococcus lactis</name>
    <dbReference type="NCBI Taxonomy" id="1358"/>
    <lineage>
        <taxon>Bacteria</taxon>
        <taxon>Bacillati</taxon>
        <taxon>Bacillota</taxon>
        <taxon>Bacilli</taxon>
        <taxon>Lactobacillales</taxon>
        <taxon>Streptococcaceae</taxon>
        <taxon>Lactococcus</taxon>
    </lineage>
</organism>
<dbReference type="Proteomes" id="UP000285859">
    <property type="component" value="Unassembled WGS sequence"/>
</dbReference>
<dbReference type="InterPro" id="IPR052564">
    <property type="entry name" value="N-acetyltrans/Recomb-assoc"/>
</dbReference>
<dbReference type="PANTHER" id="PTHR43451:SF1">
    <property type="entry name" value="ACETYLTRANSFERASE"/>
    <property type="match status" value="1"/>
</dbReference>
<evidence type="ECO:0000313" key="2">
    <source>
        <dbReference type="EMBL" id="RWR49577.1"/>
    </source>
</evidence>
<dbReference type="CDD" id="cd04301">
    <property type="entry name" value="NAT_SF"/>
    <property type="match status" value="1"/>
</dbReference>
<dbReference type="InterPro" id="IPR016181">
    <property type="entry name" value="Acyl_CoA_acyltransferase"/>
</dbReference>
<gene>
    <name evidence="2" type="ORF">EO246_00175</name>
</gene>
<dbReference type="EMBL" id="SAXH01000001">
    <property type="protein sequence ID" value="RWR49577.1"/>
    <property type="molecule type" value="Genomic_DNA"/>
</dbReference>
<dbReference type="GO" id="GO:0016747">
    <property type="term" value="F:acyltransferase activity, transferring groups other than amino-acyl groups"/>
    <property type="evidence" value="ECO:0007669"/>
    <property type="project" value="InterPro"/>
</dbReference>
<evidence type="ECO:0000259" key="1">
    <source>
        <dbReference type="PROSITE" id="PS51186"/>
    </source>
</evidence>